<name>A0A7W9NK88_9PSEU</name>
<keyword evidence="2" id="KW-0830">Ubiquinone</keyword>
<evidence type="ECO:0000313" key="2">
    <source>
        <dbReference type="EMBL" id="MBB5896377.1"/>
    </source>
</evidence>
<dbReference type="AlphaFoldDB" id="A0A7W9NK88"/>
<dbReference type="RefSeq" id="WP_184868044.1">
    <property type="nucleotide sequence ID" value="NZ_BAAAWY010000101.1"/>
</dbReference>
<evidence type="ECO:0000259" key="1">
    <source>
        <dbReference type="Pfam" id="PF08241"/>
    </source>
</evidence>
<dbReference type="Proteomes" id="UP000585638">
    <property type="component" value="Unassembled WGS sequence"/>
</dbReference>
<gene>
    <name evidence="2" type="ORF">BJ998_007573</name>
</gene>
<dbReference type="Pfam" id="PF08241">
    <property type="entry name" value="Methyltransf_11"/>
    <property type="match status" value="1"/>
</dbReference>
<organism evidence="2 3">
    <name type="scientific">Kutzneria kofuensis</name>
    <dbReference type="NCBI Taxonomy" id="103725"/>
    <lineage>
        <taxon>Bacteria</taxon>
        <taxon>Bacillati</taxon>
        <taxon>Actinomycetota</taxon>
        <taxon>Actinomycetes</taxon>
        <taxon>Pseudonocardiales</taxon>
        <taxon>Pseudonocardiaceae</taxon>
        <taxon>Kutzneria</taxon>
    </lineage>
</organism>
<dbReference type="GO" id="GO:0008757">
    <property type="term" value="F:S-adenosylmethionine-dependent methyltransferase activity"/>
    <property type="evidence" value="ECO:0007669"/>
    <property type="project" value="InterPro"/>
</dbReference>
<protein>
    <submittedName>
        <fullName evidence="2">Ubiquinone/menaquinone biosynthesis C-methylase UbiE</fullName>
    </submittedName>
</protein>
<evidence type="ECO:0000313" key="3">
    <source>
        <dbReference type="Proteomes" id="UP000585638"/>
    </source>
</evidence>
<keyword evidence="2" id="KW-0808">Transferase</keyword>
<feature type="domain" description="Methyltransferase type 11" evidence="1">
    <location>
        <begin position="54"/>
        <end position="144"/>
    </location>
</feature>
<sequence>MSPAEQTSLGVRQFRERVAAQRAEHYRRLFGPVTASVLPALAAAAGLGAGGRALDLGCGDGRLSAMLTGLGWCCLPADLSMSAMRSETGRIPVNAIVADAMALPVADGAVELVAAAFLTPHLPDLHRGLAEMRRVLCRDGRVVLAGWSRPARSPFNGLLVELIRDGAGPADRSALDESVRRADPECVGTELTRAGFTDVRVDAVPTTARIASPEVWWDGLTRGSGGIAFLLQQRTPSDREDIRRRFLAEAAKFVQGAVVSVAAEAFVIAATAA</sequence>
<proteinExistence type="predicted"/>
<dbReference type="InterPro" id="IPR013216">
    <property type="entry name" value="Methyltransf_11"/>
</dbReference>
<reference evidence="2 3" key="1">
    <citation type="submission" date="2020-08" db="EMBL/GenBank/DDBJ databases">
        <title>Sequencing the genomes of 1000 actinobacteria strains.</title>
        <authorList>
            <person name="Klenk H.-P."/>
        </authorList>
    </citation>
    <scope>NUCLEOTIDE SEQUENCE [LARGE SCALE GENOMIC DNA]</scope>
    <source>
        <strain evidence="2 3">DSM 43851</strain>
    </source>
</reference>
<dbReference type="SUPFAM" id="SSF53335">
    <property type="entry name" value="S-adenosyl-L-methionine-dependent methyltransferases"/>
    <property type="match status" value="1"/>
</dbReference>
<keyword evidence="3" id="KW-1185">Reference proteome</keyword>
<keyword evidence="2" id="KW-0489">Methyltransferase</keyword>
<dbReference type="Gene3D" id="3.40.50.150">
    <property type="entry name" value="Vaccinia Virus protein VP39"/>
    <property type="match status" value="1"/>
</dbReference>
<comment type="caution">
    <text evidence="2">The sequence shown here is derived from an EMBL/GenBank/DDBJ whole genome shotgun (WGS) entry which is preliminary data.</text>
</comment>
<dbReference type="InterPro" id="IPR029063">
    <property type="entry name" value="SAM-dependent_MTases_sf"/>
</dbReference>
<dbReference type="EMBL" id="JACHIR010000001">
    <property type="protein sequence ID" value="MBB5896377.1"/>
    <property type="molecule type" value="Genomic_DNA"/>
</dbReference>
<accession>A0A7W9NK88</accession>
<dbReference type="GO" id="GO:0032259">
    <property type="term" value="P:methylation"/>
    <property type="evidence" value="ECO:0007669"/>
    <property type="project" value="UniProtKB-KW"/>
</dbReference>